<sequence length="98" mass="11115">MAFADPKMNIILLHYNYTGKLGHRLPSLDKNPGALDVQTIVFLIICSFIFLENLTVLVAIWRNHRFHNRMYFFIGNLALWGLLAGGSMFVAPKSFESG</sequence>
<accession>A0A3Q2NW73</accession>
<comment type="subcellular location">
    <subcellularLocation>
        <location evidence="1">Cell membrane</location>
        <topology evidence="1">Multi-pass membrane protein</topology>
    </subcellularLocation>
</comment>
<dbReference type="STRING" id="8078.ENSFHEP00000003395"/>
<dbReference type="AlphaFoldDB" id="A0A3Q2NW73"/>
<evidence type="ECO:0000256" key="5">
    <source>
        <dbReference type="ARBA" id="ARBA00023224"/>
    </source>
</evidence>
<evidence type="ECO:0000256" key="6">
    <source>
        <dbReference type="SAM" id="Phobius"/>
    </source>
</evidence>
<dbReference type="Proteomes" id="UP000265000">
    <property type="component" value="Unplaced"/>
</dbReference>
<keyword evidence="5" id="KW-0807">Transducer</keyword>
<dbReference type="Gene3D" id="1.20.1070.10">
    <property type="entry name" value="Rhodopsin 7-helix transmembrane proteins"/>
    <property type="match status" value="1"/>
</dbReference>
<dbReference type="GeneTree" id="ENSGT00900000143326"/>
<feature type="transmembrane region" description="Helical" evidence="6">
    <location>
        <begin position="70"/>
        <end position="91"/>
    </location>
</feature>
<evidence type="ECO:0000313" key="7">
    <source>
        <dbReference type="Ensembl" id="ENSFHEP00000003395.1"/>
    </source>
</evidence>
<reference evidence="7" key="1">
    <citation type="submission" date="2025-08" db="UniProtKB">
        <authorList>
            <consortium name="Ensembl"/>
        </authorList>
    </citation>
    <scope>IDENTIFICATION</scope>
</reference>
<dbReference type="PANTHER" id="PTHR22750">
    <property type="entry name" value="G-PROTEIN COUPLED RECEPTOR"/>
    <property type="match status" value="1"/>
</dbReference>
<evidence type="ECO:0000256" key="4">
    <source>
        <dbReference type="ARBA" id="ARBA00023170"/>
    </source>
</evidence>
<keyword evidence="6" id="KW-0812">Transmembrane</keyword>
<evidence type="ECO:0000313" key="8">
    <source>
        <dbReference type="Proteomes" id="UP000265000"/>
    </source>
</evidence>
<keyword evidence="6" id="KW-0472">Membrane</keyword>
<organism evidence="7 8">
    <name type="scientific">Fundulus heteroclitus</name>
    <name type="common">Killifish</name>
    <name type="synonym">Mummichog</name>
    <dbReference type="NCBI Taxonomy" id="8078"/>
    <lineage>
        <taxon>Eukaryota</taxon>
        <taxon>Metazoa</taxon>
        <taxon>Chordata</taxon>
        <taxon>Craniata</taxon>
        <taxon>Vertebrata</taxon>
        <taxon>Euteleostomi</taxon>
        <taxon>Actinopterygii</taxon>
        <taxon>Neopterygii</taxon>
        <taxon>Teleostei</taxon>
        <taxon>Neoteleostei</taxon>
        <taxon>Acanthomorphata</taxon>
        <taxon>Ovalentaria</taxon>
        <taxon>Atherinomorphae</taxon>
        <taxon>Cyprinodontiformes</taxon>
        <taxon>Fundulidae</taxon>
        <taxon>Fundulus</taxon>
    </lineage>
</organism>
<feature type="transmembrane region" description="Helical" evidence="6">
    <location>
        <begin position="40"/>
        <end position="61"/>
    </location>
</feature>
<dbReference type="GO" id="GO:0004930">
    <property type="term" value="F:G protein-coupled receptor activity"/>
    <property type="evidence" value="ECO:0007669"/>
    <property type="project" value="UniProtKB-KW"/>
</dbReference>
<dbReference type="GO" id="GO:0005886">
    <property type="term" value="C:plasma membrane"/>
    <property type="evidence" value="ECO:0007669"/>
    <property type="project" value="UniProtKB-SubCell"/>
</dbReference>
<evidence type="ECO:0000256" key="1">
    <source>
        <dbReference type="ARBA" id="ARBA00004651"/>
    </source>
</evidence>
<reference evidence="7" key="2">
    <citation type="submission" date="2025-09" db="UniProtKB">
        <authorList>
            <consortium name="Ensembl"/>
        </authorList>
    </citation>
    <scope>IDENTIFICATION</scope>
</reference>
<keyword evidence="4" id="KW-0675">Receptor</keyword>
<protein>
    <submittedName>
        <fullName evidence="7">Uncharacterized protein</fullName>
    </submittedName>
</protein>
<keyword evidence="6" id="KW-1133">Transmembrane helix</keyword>
<proteinExistence type="predicted"/>
<name>A0A3Q2NW73_FUNHE</name>
<evidence type="ECO:0000256" key="2">
    <source>
        <dbReference type="ARBA" id="ARBA00022475"/>
    </source>
</evidence>
<dbReference type="Ensembl" id="ENSFHET00000010621.1">
    <property type="protein sequence ID" value="ENSFHEP00000003395.1"/>
    <property type="gene ID" value="ENSFHEG00000004265.1"/>
</dbReference>
<keyword evidence="8" id="KW-1185">Reference proteome</keyword>
<keyword evidence="2" id="KW-1003">Cell membrane</keyword>
<dbReference type="SUPFAM" id="SSF81321">
    <property type="entry name" value="Family A G protein-coupled receptor-like"/>
    <property type="match status" value="1"/>
</dbReference>
<keyword evidence="3" id="KW-0297">G-protein coupled receptor</keyword>
<evidence type="ECO:0000256" key="3">
    <source>
        <dbReference type="ARBA" id="ARBA00023040"/>
    </source>
</evidence>